<name>A0A0E2BRB3_9LEPT</name>
<keyword evidence="1" id="KW-0472">Membrane</keyword>
<dbReference type="AlphaFoldDB" id="A0A0E2BRB3"/>
<accession>A0A0E2BRB3</accession>
<dbReference type="RefSeq" id="WP_004457508.1">
    <property type="nucleotide sequence ID" value="NZ_AHON02000042.1"/>
</dbReference>
<comment type="caution">
    <text evidence="2">The sequence shown here is derived from an EMBL/GenBank/DDBJ whole genome shotgun (WGS) entry which is preliminary data.</text>
</comment>
<keyword evidence="1" id="KW-1133">Transmembrane helix</keyword>
<proteinExistence type="predicted"/>
<dbReference type="GeneID" id="29741440"/>
<evidence type="ECO:0000313" key="3">
    <source>
        <dbReference type="Proteomes" id="UP000006329"/>
    </source>
</evidence>
<keyword evidence="3" id="KW-1185">Reference proteome</keyword>
<protein>
    <submittedName>
        <fullName evidence="2">Uncharacterized protein</fullName>
    </submittedName>
</protein>
<evidence type="ECO:0000256" key="1">
    <source>
        <dbReference type="SAM" id="Phobius"/>
    </source>
</evidence>
<dbReference type="Proteomes" id="UP000006329">
    <property type="component" value="Unassembled WGS sequence"/>
</dbReference>
<organism evidence="2 3">
    <name type="scientific">Leptospira santarosai str. MOR084</name>
    <dbReference type="NCBI Taxonomy" id="1049984"/>
    <lineage>
        <taxon>Bacteria</taxon>
        <taxon>Pseudomonadati</taxon>
        <taxon>Spirochaetota</taxon>
        <taxon>Spirochaetia</taxon>
        <taxon>Leptospirales</taxon>
        <taxon>Leptospiraceae</taxon>
        <taxon>Leptospira</taxon>
    </lineage>
</organism>
<gene>
    <name evidence="2" type="ORF">LEP1GSC179_2141</name>
</gene>
<dbReference type="EMBL" id="AHON02000042">
    <property type="protein sequence ID" value="EKO33957.1"/>
    <property type="molecule type" value="Genomic_DNA"/>
</dbReference>
<reference evidence="2" key="1">
    <citation type="submission" date="2012-10" db="EMBL/GenBank/DDBJ databases">
        <authorList>
            <person name="Harkins D.M."/>
            <person name="Durkin A.S."/>
            <person name="Brinkac L.M."/>
            <person name="Haft D.H."/>
            <person name="Selengut J.D."/>
            <person name="Sanka R."/>
            <person name="DePew J."/>
            <person name="Purushe J."/>
            <person name="Matthias M.A."/>
            <person name="Vinetz J.M."/>
            <person name="Sutton G.G."/>
            <person name="Nierman W.C."/>
            <person name="Fouts D.E."/>
        </authorList>
    </citation>
    <scope>NUCLEOTIDE SEQUENCE [LARGE SCALE GENOMIC DNA]</scope>
    <source>
        <strain evidence="2">MOR084</strain>
    </source>
</reference>
<keyword evidence="1" id="KW-0812">Transmembrane</keyword>
<sequence length="120" mass="13803">MSSFSTFLNRPVWKDLGILFLNLGKAIFPLSLLFLYVWQNVQVARLNREIGIATGEKIKQIKKNDDLKIGVATYTSARRIETLYRKTYNYLPITVGDRIITLNLPPEKNEDENEVTRSSP</sequence>
<evidence type="ECO:0000313" key="2">
    <source>
        <dbReference type="EMBL" id="EKO33957.1"/>
    </source>
</evidence>
<feature type="transmembrane region" description="Helical" evidence="1">
    <location>
        <begin position="16"/>
        <end position="38"/>
    </location>
</feature>